<dbReference type="Proteomes" id="UP000298652">
    <property type="component" value="Chromosome 9"/>
</dbReference>
<dbReference type="Gramene" id="TKV94308">
    <property type="protein sequence ID" value="TKV94308"/>
    <property type="gene ID" value="SEVIR_9G285400v2"/>
</dbReference>
<evidence type="ECO:0000256" key="1">
    <source>
        <dbReference type="SAM" id="SignalP"/>
    </source>
</evidence>
<sequence length="107" mass="12835">MMLPSWNNFLQVLLHLVLVRSNHDERLVRIILLLELIGRKRKKKNARRKKKILLGPAYRCWSSFFGRLFSACLLSVCLCGLLDESLYRFEIEIWSCMMREYNEDEKQ</sequence>
<dbReference type="EMBL" id="CM016560">
    <property type="protein sequence ID" value="TKV94308.1"/>
    <property type="molecule type" value="Genomic_DNA"/>
</dbReference>
<protein>
    <recommendedName>
        <fullName evidence="4">DUF4220 domain-containing protein</fullName>
    </recommendedName>
</protein>
<organism evidence="2 3">
    <name type="scientific">Setaria viridis</name>
    <name type="common">Green bristlegrass</name>
    <name type="synonym">Setaria italica subsp. viridis</name>
    <dbReference type="NCBI Taxonomy" id="4556"/>
    <lineage>
        <taxon>Eukaryota</taxon>
        <taxon>Viridiplantae</taxon>
        <taxon>Streptophyta</taxon>
        <taxon>Embryophyta</taxon>
        <taxon>Tracheophyta</taxon>
        <taxon>Spermatophyta</taxon>
        <taxon>Magnoliopsida</taxon>
        <taxon>Liliopsida</taxon>
        <taxon>Poales</taxon>
        <taxon>Poaceae</taxon>
        <taxon>PACMAD clade</taxon>
        <taxon>Panicoideae</taxon>
        <taxon>Panicodae</taxon>
        <taxon>Paniceae</taxon>
        <taxon>Cenchrinae</taxon>
        <taxon>Setaria</taxon>
    </lineage>
</organism>
<proteinExistence type="predicted"/>
<keyword evidence="3" id="KW-1185">Reference proteome</keyword>
<name>A0A4U6T1K0_SETVI</name>
<feature type="chain" id="PRO_5020410930" description="DUF4220 domain-containing protein" evidence="1">
    <location>
        <begin position="25"/>
        <end position="107"/>
    </location>
</feature>
<feature type="signal peptide" evidence="1">
    <location>
        <begin position="1"/>
        <end position="24"/>
    </location>
</feature>
<reference evidence="2" key="1">
    <citation type="submission" date="2019-03" db="EMBL/GenBank/DDBJ databases">
        <title>WGS assembly of Setaria viridis.</title>
        <authorList>
            <person name="Huang P."/>
            <person name="Jenkins J."/>
            <person name="Grimwood J."/>
            <person name="Barry K."/>
            <person name="Healey A."/>
            <person name="Mamidi S."/>
            <person name="Sreedasyam A."/>
            <person name="Shu S."/>
            <person name="Feldman M."/>
            <person name="Wu J."/>
            <person name="Yu Y."/>
            <person name="Chen C."/>
            <person name="Johnson J."/>
            <person name="Rokhsar D."/>
            <person name="Baxter I."/>
            <person name="Schmutz J."/>
            <person name="Brutnell T."/>
            <person name="Kellogg E."/>
        </authorList>
    </citation>
    <scope>NUCLEOTIDE SEQUENCE [LARGE SCALE GENOMIC DNA]</scope>
</reference>
<gene>
    <name evidence="2" type="ORF">SEVIR_9G285400v2</name>
</gene>
<dbReference type="AlphaFoldDB" id="A0A4U6T1K0"/>
<evidence type="ECO:0000313" key="3">
    <source>
        <dbReference type="Proteomes" id="UP000298652"/>
    </source>
</evidence>
<evidence type="ECO:0008006" key="4">
    <source>
        <dbReference type="Google" id="ProtNLM"/>
    </source>
</evidence>
<keyword evidence="1" id="KW-0732">Signal</keyword>
<accession>A0A4U6T1K0</accession>
<evidence type="ECO:0000313" key="2">
    <source>
        <dbReference type="EMBL" id="TKV94308.1"/>
    </source>
</evidence>